<dbReference type="AlphaFoldDB" id="A0A2T3L967"/>
<dbReference type="InterPro" id="IPR002656">
    <property type="entry name" value="Acyl_transf_3_dom"/>
</dbReference>
<sequence length="390" mass="45083">MKVQIPLLTPLRGIAALCVAIFHARLIFFPQWKEPLSEYTLFLENSYLWVDLFFLLSGFVMMHVYKKTFIQGVDASQWKQFMWLRFSRIYPLFIITLLVLFLWESIKYSQNIGFYGGPLLGSWGLTGIPAFEGPFNTFDSLLSNIFMFHAITSSSLTWNIASWSLSVEWLSYMVFPFMVPILSMRTRITLWIPALVWLILFSLNQTYGSLDITHGISSFMRALCGFVLGGWLCNLIVPLNFKRIINNDLVLLVVLVSSFLLMHIQVAAHLNIMMFVLLVFISSQQESRNTLVFIFFDNRVTRFLGDISYSLYLWHVVLLLPGIELINVLMPDLLKVWFTQTDWSIGLLGVLIYIMVTIIVSTLSFNFIERPLMKKLRTKFVKPSKALANQ</sequence>
<feature type="transmembrane region" description="Helical" evidence="1">
    <location>
        <begin position="303"/>
        <end position="323"/>
    </location>
</feature>
<feature type="domain" description="Acyltransferase 3" evidence="2">
    <location>
        <begin position="11"/>
        <end position="363"/>
    </location>
</feature>
<name>A0A2T3L967_9GAMM</name>
<feature type="transmembrane region" description="Helical" evidence="1">
    <location>
        <begin position="112"/>
        <end position="135"/>
    </location>
</feature>
<reference evidence="3 4" key="1">
    <citation type="submission" date="2018-03" db="EMBL/GenBank/DDBJ databases">
        <title>Whole genome sequencing of Histamine producing bacteria.</title>
        <authorList>
            <person name="Butler K."/>
        </authorList>
    </citation>
    <scope>NUCLEOTIDE SEQUENCE [LARGE SCALE GENOMIC DNA]</scope>
    <source>
        <strain evidence="3 4">ATCC 19614</strain>
    </source>
</reference>
<feature type="transmembrane region" description="Helical" evidence="1">
    <location>
        <begin position="188"/>
        <end position="207"/>
    </location>
</feature>
<evidence type="ECO:0000313" key="3">
    <source>
        <dbReference type="EMBL" id="PSV47539.1"/>
    </source>
</evidence>
<dbReference type="Proteomes" id="UP000241803">
    <property type="component" value="Unassembled WGS sequence"/>
</dbReference>
<dbReference type="PANTHER" id="PTHR23028">
    <property type="entry name" value="ACETYLTRANSFERASE"/>
    <property type="match status" value="1"/>
</dbReference>
<evidence type="ECO:0000256" key="1">
    <source>
        <dbReference type="SAM" id="Phobius"/>
    </source>
</evidence>
<dbReference type="GO" id="GO:0016747">
    <property type="term" value="F:acyltransferase activity, transferring groups other than amino-acyl groups"/>
    <property type="evidence" value="ECO:0007669"/>
    <property type="project" value="InterPro"/>
</dbReference>
<dbReference type="RefSeq" id="WP_107253704.1">
    <property type="nucleotide sequence ID" value="NZ_PYOC01000003.1"/>
</dbReference>
<keyword evidence="1" id="KW-0812">Transmembrane</keyword>
<gene>
    <name evidence="3" type="ORF">C9J47_11745</name>
</gene>
<keyword evidence="3" id="KW-0808">Transferase</keyword>
<accession>A0A2T3L967</accession>
<keyword evidence="1" id="KW-0472">Membrane</keyword>
<protein>
    <submittedName>
        <fullName evidence="3">Acyltransferase</fullName>
    </submittedName>
</protein>
<feature type="transmembrane region" description="Helical" evidence="1">
    <location>
        <begin position="86"/>
        <end position="106"/>
    </location>
</feature>
<comment type="caution">
    <text evidence="3">The sequence shown here is derived from an EMBL/GenBank/DDBJ whole genome shotgun (WGS) entry which is preliminary data.</text>
</comment>
<proteinExistence type="predicted"/>
<dbReference type="Pfam" id="PF01757">
    <property type="entry name" value="Acyl_transf_3"/>
    <property type="match status" value="1"/>
</dbReference>
<evidence type="ECO:0000259" key="2">
    <source>
        <dbReference type="Pfam" id="PF01757"/>
    </source>
</evidence>
<feature type="transmembrane region" description="Helical" evidence="1">
    <location>
        <begin position="219"/>
        <end position="237"/>
    </location>
</feature>
<organism evidence="3 4">
    <name type="scientific">Photobacterium indicum</name>
    <dbReference type="NCBI Taxonomy" id="81447"/>
    <lineage>
        <taxon>Bacteria</taxon>
        <taxon>Pseudomonadati</taxon>
        <taxon>Pseudomonadota</taxon>
        <taxon>Gammaproteobacteria</taxon>
        <taxon>Vibrionales</taxon>
        <taxon>Vibrionaceae</taxon>
        <taxon>Photobacterium</taxon>
    </lineage>
</organism>
<keyword evidence="1" id="KW-1133">Transmembrane helix</keyword>
<feature type="transmembrane region" description="Helical" evidence="1">
    <location>
        <begin position="343"/>
        <end position="368"/>
    </location>
</feature>
<keyword evidence="3" id="KW-0012">Acyltransferase</keyword>
<dbReference type="InterPro" id="IPR050879">
    <property type="entry name" value="Acyltransferase_3"/>
</dbReference>
<keyword evidence="4" id="KW-1185">Reference proteome</keyword>
<evidence type="ECO:0000313" key="4">
    <source>
        <dbReference type="Proteomes" id="UP000241803"/>
    </source>
</evidence>
<feature type="transmembrane region" description="Helical" evidence="1">
    <location>
        <begin position="156"/>
        <end position="182"/>
    </location>
</feature>
<feature type="transmembrane region" description="Helical" evidence="1">
    <location>
        <begin position="7"/>
        <end position="27"/>
    </location>
</feature>
<feature type="transmembrane region" description="Helical" evidence="1">
    <location>
        <begin position="249"/>
        <end position="282"/>
    </location>
</feature>
<dbReference type="EMBL" id="PYOC01000003">
    <property type="protein sequence ID" value="PSV47539.1"/>
    <property type="molecule type" value="Genomic_DNA"/>
</dbReference>
<feature type="transmembrane region" description="Helical" evidence="1">
    <location>
        <begin position="47"/>
        <end position="65"/>
    </location>
</feature>